<dbReference type="AlphaFoldDB" id="A0A9D3SJR9"/>
<dbReference type="EMBL" id="JAHKSW010000010">
    <property type="protein sequence ID" value="KAG7327111.1"/>
    <property type="molecule type" value="Genomic_DNA"/>
</dbReference>
<accession>A0A9D3SJR9</accession>
<comment type="caution">
    <text evidence="1">The sequence shown here is derived from an EMBL/GenBank/DDBJ whole genome shotgun (WGS) entry which is preliminary data.</text>
</comment>
<evidence type="ECO:0000313" key="1">
    <source>
        <dbReference type="EMBL" id="KAG7327111.1"/>
    </source>
</evidence>
<reference evidence="1 2" key="1">
    <citation type="submission" date="2021-06" db="EMBL/GenBank/DDBJ databases">
        <title>Chromosome-level genome assembly of the red-tail catfish (Hemibagrus wyckioides).</title>
        <authorList>
            <person name="Shao F."/>
        </authorList>
    </citation>
    <scope>NUCLEOTIDE SEQUENCE [LARGE SCALE GENOMIC DNA]</scope>
    <source>
        <strain evidence="1">EC202008001</strain>
        <tissue evidence="1">Blood</tissue>
    </source>
</reference>
<proteinExistence type="predicted"/>
<sequence>MGYTVKLLTFLSKAQEEMSLEPPEPQEPLICSRGRPSPCPDLRISFPAPCPEPCDILITCLRRSQTSRDEPFMIGLFGVCHAALMSGYPALMAETALLRGAHQQRWKRLKTLLPR</sequence>
<dbReference type="Proteomes" id="UP000824219">
    <property type="component" value="Linkage Group LG10"/>
</dbReference>
<keyword evidence="2" id="KW-1185">Reference proteome</keyword>
<protein>
    <submittedName>
        <fullName evidence="1">Uncharacterized protein</fullName>
    </submittedName>
</protein>
<gene>
    <name evidence="1" type="ORF">KOW79_008717</name>
</gene>
<organism evidence="1 2">
    <name type="scientific">Hemibagrus wyckioides</name>
    <dbReference type="NCBI Taxonomy" id="337641"/>
    <lineage>
        <taxon>Eukaryota</taxon>
        <taxon>Metazoa</taxon>
        <taxon>Chordata</taxon>
        <taxon>Craniata</taxon>
        <taxon>Vertebrata</taxon>
        <taxon>Euteleostomi</taxon>
        <taxon>Actinopterygii</taxon>
        <taxon>Neopterygii</taxon>
        <taxon>Teleostei</taxon>
        <taxon>Ostariophysi</taxon>
        <taxon>Siluriformes</taxon>
        <taxon>Bagridae</taxon>
        <taxon>Hemibagrus</taxon>
    </lineage>
</organism>
<name>A0A9D3SJR9_9TELE</name>
<evidence type="ECO:0000313" key="2">
    <source>
        <dbReference type="Proteomes" id="UP000824219"/>
    </source>
</evidence>